<evidence type="ECO:0000313" key="3">
    <source>
        <dbReference type="Proteomes" id="UP001279734"/>
    </source>
</evidence>
<dbReference type="EMBL" id="BSYO01000035">
    <property type="protein sequence ID" value="GMH28949.1"/>
    <property type="molecule type" value="Genomic_DNA"/>
</dbReference>
<name>A0AAD3Y6E6_NEPGR</name>
<evidence type="ECO:0000256" key="1">
    <source>
        <dbReference type="SAM" id="MobiDB-lite"/>
    </source>
</evidence>
<gene>
    <name evidence="2" type="ORF">Nepgr_030792</name>
</gene>
<dbReference type="Proteomes" id="UP001279734">
    <property type="component" value="Unassembled WGS sequence"/>
</dbReference>
<dbReference type="AlphaFoldDB" id="A0AAD3Y6E6"/>
<comment type="caution">
    <text evidence="2">The sequence shown here is derived from an EMBL/GenBank/DDBJ whole genome shotgun (WGS) entry which is preliminary data.</text>
</comment>
<reference evidence="2" key="1">
    <citation type="submission" date="2023-05" db="EMBL/GenBank/DDBJ databases">
        <title>Nepenthes gracilis genome sequencing.</title>
        <authorList>
            <person name="Fukushima K."/>
        </authorList>
    </citation>
    <scope>NUCLEOTIDE SEQUENCE</scope>
    <source>
        <strain evidence="2">SING2019-196</strain>
    </source>
</reference>
<sequence length="239" mass="26440">MTLLRLGPTSPAVHLITAFKSPLEQSSTKTFLFIYPAFHLSAHGNAKPSPKLSGAKQHKALWLSISHLAGHNELFGFPSLSSRQRQKVSCNLFLMAGQPKILFRFISHQWLVQNSLRRSPKRSPTFHLSARSPKLDLSAIRIPRGLRLSISQQGLQIFYLSTRSLDFHLSAHSSTKSSSGIYFSWLASPKSSSDLSLKVANPKSSPEISQKVSGFLSLRKPDTTSSPDFPRSTSEFLPG</sequence>
<accession>A0AAD3Y6E6</accession>
<feature type="compositionally biased region" description="Polar residues" evidence="1">
    <location>
        <begin position="223"/>
        <end position="239"/>
    </location>
</feature>
<protein>
    <submittedName>
        <fullName evidence="2">Uncharacterized protein</fullName>
    </submittedName>
</protein>
<keyword evidence="3" id="KW-1185">Reference proteome</keyword>
<organism evidence="2 3">
    <name type="scientific">Nepenthes gracilis</name>
    <name type="common">Slender pitcher plant</name>
    <dbReference type="NCBI Taxonomy" id="150966"/>
    <lineage>
        <taxon>Eukaryota</taxon>
        <taxon>Viridiplantae</taxon>
        <taxon>Streptophyta</taxon>
        <taxon>Embryophyta</taxon>
        <taxon>Tracheophyta</taxon>
        <taxon>Spermatophyta</taxon>
        <taxon>Magnoliopsida</taxon>
        <taxon>eudicotyledons</taxon>
        <taxon>Gunneridae</taxon>
        <taxon>Pentapetalae</taxon>
        <taxon>Caryophyllales</taxon>
        <taxon>Nepenthaceae</taxon>
        <taxon>Nepenthes</taxon>
    </lineage>
</organism>
<proteinExistence type="predicted"/>
<feature type="region of interest" description="Disordered" evidence="1">
    <location>
        <begin position="216"/>
        <end position="239"/>
    </location>
</feature>
<evidence type="ECO:0000313" key="2">
    <source>
        <dbReference type="EMBL" id="GMH28949.1"/>
    </source>
</evidence>